<keyword evidence="2" id="KW-1185">Reference proteome</keyword>
<gene>
    <name evidence="1" type="ORF">PCOR1329_LOCUS69335</name>
</gene>
<evidence type="ECO:0000313" key="2">
    <source>
        <dbReference type="Proteomes" id="UP001189429"/>
    </source>
</evidence>
<reference evidence="1" key="1">
    <citation type="submission" date="2023-10" db="EMBL/GenBank/DDBJ databases">
        <authorList>
            <person name="Chen Y."/>
            <person name="Shah S."/>
            <person name="Dougan E. K."/>
            <person name="Thang M."/>
            <person name="Chan C."/>
        </authorList>
    </citation>
    <scope>NUCLEOTIDE SEQUENCE [LARGE SCALE GENOMIC DNA]</scope>
</reference>
<feature type="non-terminal residue" evidence="1">
    <location>
        <position position="1"/>
    </location>
</feature>
<feature type="non-terminal residue" evidence="1">
    <location>
        <position position="92"/>
    </location>
</feature>
<accession>A0ABN9WPH7</accession>
<name>A0ABN9WPH7_9DINO</name>
<sequence length="92" mass="9181">ALVEAGGRVEVEPASRALRAARRLPRAACGLVLATVIAILGETAGCSLCGGCCLAGLGACWWGTSCLARVRGALGVPPPAAARAHPRTLAYG</sequence>
<evidence type="ECO:0000313" key="1">
    <source>
        <dbReference type="EMBL" id="CAK0888565.1"/>
    </source>
</evidence>
<protein>
    <submittedName>
        <fullName evidence="1">Uncharacterized protein</fullName>
    </submittedName>
</protein>
<dbReference type="EMBL" id="CAUYUJ010019094">
    <property type="protein sequence ID" value="CAK0888565.1"/>
    <property type="molecule type" value="Genomic_DNA"/>
</dbReference>
<comment type="caution">
    <text evidence="1">The sequence shown here is derived from an EMBL/GenBank/DDBJ whole genome shotgun (WGS) entry which is preliminary data.</text>
</comment>
<organism evidence="1 2">
    <name type="scientific">Prorocentrum cordatum</name>
    <dbReference type="NCBI Taxonomy" id="2364126"/>
    <lineage>
        <taxon>Eukaryota</taxon>
        <taxon>Sar</taxon>
        <taxon>Alveolata</taxon>
        <taxon>Dinophyceae</taxon>
        <taxon>Prorocentrales</taxon>
        <taxon>Prorocentraceae</taxon>
        <taxon>Prorocentrum</taxon>
    </lineage>
</organism>
<proteinExistence type="predicted"/>
<dbReference type="Proteomes" id="UP001189429">
    <property type="component" value="Unassembled WGS sequence"/>
</dbReference>